<name>A0A645HL06_9ZZZZ</name>
<accession>A0A645HL06</accession>
<protein>
    <submittedName>
        <fullName evidence="1">Uncharacterized protein</fullName>
    </submittedName>
</protein>
<evidence type="ECO:0000313" key="1">
    <source>
        <dbReference type="EMBL" id="MPN36824.1"/>
    </source>
</evidence>
<dbReference type="EMBL" id="VSSQ01091186">
    <property type="protein sequence ID" value="MPN36824.1"/>
    <property type="molecule type" value="Genomic_DNA"/>
</dbReference>
<reference evidence="1" key="1">
    <citation type="submission" date="2019-08" db="EMBL/GenBank/DDBJ databases">
        <authorList>
            <person name="Kucharzyk K."/>
            <person name="Murdoch R.W."/>
            <person name="Higgins S."/>
            <person name="Loffler F."/>
        </authorList>
    </citation>
    <scope>NUCLEOTIDE SEQUENCE</scope>
</reference>
<dbReference type="AlphaFoldDB" id="A0A645HL06"/>
<gene>
    <name evidence="1" type="ORF">SDC9_184336</name>
</gene>
<comment type="caution">
    <text evidence="1">The sequence shown here is derived from an EMBL/GenBank/DDBJ whole genome shotgun (WGS) entry which is preliminary data.</text>
</comment>
<organism evidence="1">
    <name type="scientific">bioreactor metagenome</name>
    <dbReference type="NCBI Taxonomy" id="1076179"/>
    <lineage>
        <taxon>unclassified sequences</taxon>
        <taxon>metagenomes</taxon>
        <taxon>ecological metagenomes</taxon>
    </lineage>
</organism>
<proteinExistence type="predicted"/>
<sequence length="103" mass="10818">MLVPVLSQRGIPVVGGERDIRVVGVQGGETIDVVIGGQQHPAEDRIAHQRGERPQIAGERPRPPGHRLFARLGVGGIGQGLPFVHQAGVGGPDQFAQPGDQIV</sequence>